<feature type="domain" description="Helicase ATP-binding" evidence="10">
    <location>
        <begin position="361"/>
        <end position="544"/>
    </location>
</feature>
<sequence length="993" mass="115307">MLYDEDDEDEGVSNDNQDFTKNKRNFRLSIQRFLKLNEIFNISSAAEDTEKLQLYDEIKDEGENIIAYIKLLMKIGEKNLCVNSKKLNKDDRNNCNEEDSDSTDNESPSAGSYENFNTSNDEILRIIDDKGLDYSSDDEIDAVVHLPSASEDYIVNGDDIIQCTGDGDPDFSAPIKKFNKKRRRLSSSSSIEERNPPRKNYKLCDIDDEELNNYSKEIIDVSSDSSRSEVEIEKVYNSSESIETIYLSGDDEPENDSNLLKKKHQRKILTNNQLAQSTREAKKLNEIYRKEYSQRRESKKIIFYSTENDGIPYYDRRVEAIVLYDDGKHKVCVDKAFVKVLKPHQAEGIDFLFFTTIRSLKYIDDPGNGGILAHCMGLGKSLQVIAYLQTIFFDPIISKRISKGLLLVPTNVINNWERECTEKSSGDIHDNYLSAIEGWINSSRPSIIIVGYEMFRNLINFGDGKRNKMNSKKQQSMANKYCEYLQKCPHIVICDEAHRLKNISSKIASAVNEISTRRRICLTGTPIQNNLREYYTMINFVRPSLLGTYKEFSNQFVNPIEKGIKIGAAPHDVRLMKRRYVVLWKLLEHVVNRKDASFLYSTLPPKEEYLIYCSASATQVKLLNGLVEIFPFNNSCIRMKPVMSYICTHPYILKKVYVDNVSARIYDDQDNSDLENIDDKVKISEWLRDKCDSLKDIALNNFELSSKILILFDILRYAERVGDKVLVFVQYRETISYIEESLKYFAKNDLWYDECPTLNTRELKKNEFRKRTWELYKDYFIITGETSLQERSFIESRINMRRTKSTRPRLVLMTTKASSVGTNFIGANRVVLFESGFNPSDNLQALHRVYRIGQNKRTFVYRLITQGTIDQRVQEKHILKEGISKCSIDKHNIRDLYNDEDTRWNKIDCIDVMSPTFSRGTLSKPNDDLLSYLIFEEGLTDEEKEKEWNDYIEEQRRFEGTEFVSTFTNFPLNNEPEDVSLPFLRQLLQTSLS</sequence>
<dbReference type="Pfam" id="PF00271">
    <property type="entry name" value="Helicase_C"/>
    <property type="match status" value="1"/>
</dbReference>
<evidence type="ECO:0000256" key="3">
    <source>
        <dbReference type="ARBA" id="ARBA00022741"/>
    </source>
</evidence>
<dbReference type="InterPro" id="IPR049730">
    <property type="entry name" value="SNF2/RAD54-like_C"/>
</dbReference>
<keyword evidence="4" id="KW-0378">Hydrolase</keyword>
<dbReference type="CDD" id="cd18793">
    <property type="entry name" value="SF2_C_SNF"/>
    <property type="match status" value="1"/>
</dbReference>
<dbReference type="WormBase" id="SRAE_1000180400">
    <property type="protein sequence ID" value="SRP04209"/>
    <property type="gene ID" value="WBGene00258413"/>
</dbReference>
<dbReference type="STRING" id="34506.A0A090MW92"/>
<reference evidence="12 13" key="1">
    <citation type="submission" date="2014-09" db="EMBL/GenBank/DDBJ databases">
        <authorList>
            <person name="Martin A.A."/>
        </authorList>
    </citation>
    <scope>NUCLEOTIDE SEQUENCE</scope>
    <source>
        <strain evidence="13">ED321</strain>
        <strain evidence="12">ED321 Heterogonic</strain>
    </source>
</reference>
<dbReference type="GO" id="GO:0005524">
    <property type="term" value="F:ATP binding"/>
    <property type="evidence" value="ECO:0007669"/>
    <property type="project" value="UniProtKB-KW"/>
</dbReference>
<feature type="compositionally biased region" description="Polar residues" evidence="9">
    <location>
        <begin position="105"/>
        <end position="116"/>
    </location>
</feature>
<evidence type="ECO:0000256" key="8">
    <source>
        <dbReference type="ARBA" id="ARBA00023242"/>
    </source>
</evidence>
<dbReference type="PANTHER" id="PTHR45797:SF1">
    <property type="entry name" value="HELICASE ARIP4"/>
    <property type="match status" value="1"/>
</dbReference>
<evidence type="ECO:0000256" key="2">
    <source>
        <dbReference type="ARBA" id="ARBA00007025"/>
    </source>
</evidence>
<dbReference type="EMBL" id="LN609528">
    <property type="protein sequence ID" value="CEF63543.1"/>
    <property type="molecule type" value="Genomic_DNA"/>
</dbReference>
<evidence type="ECO:0000256" key="6">
    <source>
        <dbReference type="ARBA" id="ARBA00022840"/>
    </source>
</evidence>
<dbReference type="OrthoDB" id="2020972at2759"/>
<dbReference type="InterPro" id="IPR027417">
    <property type="entry name" value="P-loop_NTPase"/>
</dbReference>
<dbReference type="SUPFAM" id="SSF52540">
    <property type="entry name" value="P-loop containing nucleoside triphosphate hydrolases"/>
    <property type="match status" value="2"/>
</dbReference>
<evidence type="ECO:0000256" key="5">
    <source>
        <dbReference type="ARBA" id="ARBA00022806"/>
    </source>
</evidence>
<dbReference type="OMA" id="WKIYERQ"/>
<dbReference type="WBParaSite" id="SRAE_1000180400.1">
    <property type="protein sequence ID" value="SRAE_1000180400.1"/>
    <property type="gene ID" value="WBGene00258413"/>
</dbReference>
<dbReference type="eggNOG" id="KOG1015">
    <property type="taxonomic scope" value="Eukaryota"/>
</dbReference>
<dbReference type="PROSITE" id="PS51192">
    <property type="entry name" value="HELICASE_ATP_BIND_1"/>
    <property type="match status" value="1"/>
</dbReference>
<dbReference type="InterPro" id="IPR014001">
    <property type="entry name" value="Helicase_ATP-bd"/>
</dbReference>
<keyword evidence="8" id="KW-0539">Nucleus</keyword>
<keyword evidence="3" id="KW-0547">Nucleotide-binding</keyword>
<dbReference type="Pfam" id="PF00176">
    <property type="entry name" value="SNF2-rel_dom"/>
    <property type="match status" value="1"/>
</dbReference>
<evidence type="ECO:0000259" key="10">
    <source>
        <dbReference type="PROSITE" id="PS51192"/>
    </source>
</evidence>
<dbReference type="SMART" id="SM00487">
    <property type="entry name" value="DEXDc"/>
    <property type="match status" value="1"/>
</dbReference>
<dbReference type="AlphaFoldDB" id="A0A090MW92"/>
<reference evidence="14" key="2">
    <citation type="submission" date="2020-12" db="UniProtKB">
        <authorList>
            <consortium name="WormBaseParasite"/>
        </authorList>
    </citation>
    <scope>IDENTIFICATION</scope>
</reference>
<organism evidence="12">
    <name type="scientific">Strongyloides ratti</name>
    <name type="common">Parasitic roundworm</name>
    <dbReference type="NCBI Taxonomy" id="34506"/>
    <lineage>
        <taxon>Eukaryota</taxon>
        <taxon>Metazoa</taxon>
        <taxon>Ecdysozoa</taxon>
        <taxon>Nematoda</taxon>
        <taxon>Chromadorea</taxon>
        <taxon>Rhabditida</taxon>
        <taxon>Tylenchina</taxon>
        <taxon>Panagrolaimomorpha</taxon>
        <taxon>Strongyloidoidea</taxon>
        <taxon>Strongyloididae</taxon>
        <taxon>Strongyloides</taxon>
    </lineage>
</organism>
<evidence type="ECO:0000313" key="13">
    <source>
        <dbReference type="Proteomes" id="UP000035682"/>
    </source>
</evidence>
<dbReference type="PANTHER" id="PTHR45797">
    <property type="entry name" value="RAD54-LIKE"/>
    <property type="match status" value="1"/>
</dbReference>
<dbReference type="GeneID" id="36375908"/>
<feature type="region of interest" description="Disordered" evidence="9">
    <location>
        <begin position="180"/>
        <end position="200"/>
    </location>
</feature>
<dbReference type="GO" id="GO:0004386">
    <property type="term" value="F:helicase activity"/>
    <property type="evidence" value="ECO:0007669"/>
    <property type="project" value="UniProtKB-KW"/>
</dbReference>
<dbReference type="InterPro" id="IPR000330">
    <property type="entry name" value="SNF2_N"/>
</dbReference>
<dbReference type="Gene3D" id="3.40.50.10810">
    <property type="entry name" value="Tandem AAA-ATPase domain"/>
    <property type="match status" value="1"/>
</dbReference>
<dbReference type="InterPro" id="IPR001650">
    <property type="entry name" value="Helicase_C-like"/>
</dbReference>
<evidence type="ECO:0000256" key="1">
    <source>
        <dbReference type="ARBA" id="ARBA00004123"/>
    </source>
</evidence>
<dbReference type="InterPro" id="IPR038718">
    <property type="entry name" value="SNF2-like_sf"/>
</dbReference>
<evidence type="ECO:0000259" key="11">
    <source>
        <dbReference type="PROSITE" id="PS51194"/>
    </source>
</evidence>
<protein>
    <submittedName>
        <fullName evidence="12 14">Transcriptional regulator ATRX</fullName>
    </submittedName>
</protein>
<dbReference type="GO" id="GO:0016887">
    <property type="term" value="F:ATP hydrolysis activity"/>
    <property type="evidence" value="ECO:0007669"/>
    <property type="project" value="InterPro"/>
</dbReference>
<proteinExistence type="inferred from homology"/>
<comment type="similarity">
    <text evidence="2">Belongs to the SNF2/RAD54 helicase family.</text>
</comment>
<gene>
    <name evidence="12 14 15" type="ORF">SRAE_1000180400</name>
</gene>
<evidence type="ECO:0000313" key="12">
    <source>
        <dbReference type="EMBL" id="CEF63543.1"/>
    </source>
</evidence>
<accession>A0A090MW92</accession>
<feature type="domain" description="Helicase C-terminal" evidence="11">
    <location>
        <begin position="713"/>
        <end position="897"/>
    </location>
</feature>
<dbReference type="InterPro" id="IPR044574">
    <property type="entry name" value="ARIP4-like"/>
</dbReference>
<dbReference type="Gene3D" id="3.40.50.300">
    <property type="entry name" value="P-loop containing nucleotide triphosphate hydrolases"/>
    <property type="match status" value="1"/>
</dbReference>
<keyword evidence="6" id="KW-0067">ATP-binding</keyword>
<evidence type="ECO:0000313" key="15">
    <source>
        <dbReference type="WormBase" id="SRAE_1000180400"/>
    </source>
</evidence>
<dbReference type="SMART" id="SM00490">
    <property type="entry name" value="HELICc"/>
    <property type="match status" value="1"/>
</dbReference>
<dbReference type="RefSeq" id="XP_024502745.1">
    <property type="nucleotide sequence ID" value="XM_024648803.1"/>
</dbReference>
<evidence type="ECO:0000256" key="7">
    <source>
        <dbReference type="ARBA" id="ARBA00023125"/>
    </source>
</evidence>
<evidence type="ECO:0000256" key="9">
    <source>
        <dbReference type="SAM" id="MobiDB-lite"/>
    </source>
</evidence>
<comment type="subcellular location">
    <subcellularLocation>
        <location evidence="1">Nucleus</location>
    </subcellularLocation>
</comment>
<dbReference type="Proteomes" id="UP000035682">
    <property type="component" value="Unplaced"/>
</dbReference>
<dbReference type="PROSITE" id="PS51194">
    <property type="entry name" value="HELICASE_CTER"/>
    <property type="match status" value="1"/>
</dbReference>
<dbReference type="GO" id="GO:0003677">
    <property type="term" value="F:DNA binding"/>
    <property type="evidence" value="ECO:0007669"/>
    <property type="project" value="UniProtKB-KW"/>
</dbReference>
<evidence type="ECO:0000313" key="14">
    <source>
        <dbReference type="WBParaSite" id="SRAE_1000180400.1"/>
    </source>
</evidence>
<dbReference type="GO" id="GO:0005634">
    <property type="term" value="C:nucleus"/>
    <property type="evidence" value="ECO:0007669"/>
    <property type="project" value="UniProtKB-SubCell"/>
</dbReference>
<keyword evidence="13" id="KW-1185">Reference proteome</keyword>
<keyword evidence="5" id="KW-0347">Helicase</keyword>
<dbReference type="CTD" id="36375908"/>
<evidence type="ECO:0000256" key="4">
    <source>
        <dbReference type="ARBA" id="ARBA00022801"/>
    </source>
</evidence>
<name>A0A090MW92_STRRB</name>
<feature type="region of interest" description="Disordered" evidence="9">
    <location>
        <begin position="87"/>
        <end position="116"/>
    </location>
</feature>
<keyword evidence="7" id="KW-0238">DNA-binding</keyword>